<evidence type="ECO:0000259" key="4">
    <source>
        <dbReference type="SMART" id="SM00893"/>
    </source>
</evidence>
<comment type="caution">
    <text evidence="5">The sequence shown here is derived from an EMBL/GenBank/DDBJ whole genome shotgun (WGS) entry which is preliminary data.</text>
</comment>
<dbReference type="NCBIfam" id="NF008998">
    <property type="entry name" value="PRK12342.1"/>
    <property type="match status" value="1"/>
</dbReference>
<gene>
    <name evidence="5" type="ORF">NVS47_15780</name>
</gene>
<evidence type="ECO:0000256" key="1">
    <source>
        <dbReference type="ARBA" id="ARBA00007557"/>
    </source>
</evidence>
<name>A0ABT1Y7T8_9FIRM</name>
<dbReference type="InterPro" id="IPR000049">
    <property type="entry name" value="ET-Flavoprotein_bsu_CS"/>
</dbReference>
<keyword evidence="6" id="KW-1185">Reference proteome</keyword>
<reference evidence="5 6" key="1">
    <citation type="submission" date="2022-08" db="EMBL/GenBank/DDBJ databases">
        <title>Proteogenomics of the novel Dehalobacterium formicoaceticum strain EZ94 highlights a key role of methyltransferases during anaerobic dichloromethane degradation.</title>
        <authorList>
            <person name="Wasmund K."/>
        </authorList>
    </citation>
    <scope>NUCLEOTIDE SEQUENCE [LARGE SCALE GENOMIC DNA]</scope>
    <source>
        <strain evidence="5 6">EZ94</strain>
    </source>
</reference>
<dbReference type="InterPro" id="IPR033948">
    <property type="entry name" value="ETF_beta_N"/>
</dbReference>
<feature type="domain" description="Electron transfer flavoprotein alpha/beta-subunit N-terminal" evidence="4">
    <location>
        <begin position="21"/>
        <end position="213"/>
    </location>
</feature>
<dbReference type="NCBIfam" id="NF002888">
    <property type="entry name" value="PRK03359.1"/>
    <property type="match status" value="1"/>
</dbReference>
<dbReference type="EMBL" id="JANPWE010000014">
    <property type="protein sequence ID" value="MCR6546952.1"/>
    <property type="molecule type" value="Genomic_DNA"/>
</dbReference>
<dbReference type="PANTHER" id="PTHR21294">
    <property type="entry name" value="ELECTRON TRANSFER FLAVOPROTEIN BETA-SUBUNIT"/>
    <property type="match status" value="1"/>
</dbReference>
<dbReference type="InterPro" id="IPR014730">
    <property type="entry name" value="ETF_a/b_N"/>
</dbReference>
<dbReference type="SMART" id="SM00893">
    <property type="entry name" value="ETF"/>
    <property type="match status" value="1"/>
</dbReference>
<dbReference type="Pfam" id="PF01012">
    <property type="entry name" value="ETF"/>
    <property type="match status" value="1"/>
</dbReference>
<dbReference type="Gene3D" id="3.40.50.620">
    <property type="entry name" value="HUPs"/>
    <property type="match status" value="1"/>
</dbReference>
<comment type="cofactor">
    <cofactor evidence="3">
        <name>AMP</name>
        <dbReference type="ChEBI" id="CHEBI:456215"/>
    </cofactor>
</comment>
<dbReference type="PANTHER" id="PTHR21294:SF17">
    <property type="entry name" value="PROTEIN FIXA"/>
    <property type="match status" value="1"/>
</dbReference>
<dbReference type="PROSITE" id="PS01065">
    <property type="entry name" value="ETF_BETA"/>
    <property type="match status" value="1"/>
</dbReference>
<comment type="similarity">
    <text evidence="1">Belongs to the ETF beta-subunit/FixA family.</text>
</comment>
<evidence type="ECO:0000256" key="2">
    <source>
        <dbReference type="ARBA" id="ARBA00042002"/>
    </source>
</evidence>
<dbReference type="Proteomes" id="UP001524944">
    <property type="component" value="Unassembled WGS sequence"/>
</dbReference>
<dbReference type="RefSeq" id="WP_257914150.1">
    <property type="nucleotide sequence ID" value="NZ_JANPWE010000014.1"/>
</dbReference>
<dbReference type="PIRSF" id="PIRSF000090">
    <property type="entry name" value="Beta-ETF"/>
    <property type="match status" value="1"/>
</dbReference>
<organism evidence="5 6">
    <name type="scientific">Dehalobacterium formicoaceticum</name>
    <dbReference type="NCBI Taxonomy" id="51515"/>
    <lineage>
        <taxon>Bacteria</taxon>
        <taxon>Bacillati</taxon>
        <taxon>Bacillota</taxon>
        <taxon>Clostridia</taxon>
        <taxon>Eubacteriales</taxon>
        <taxon>Peptococcaceae</taxon>
        <taxon>Dehalobacterium</taxon>
    </lineage>
</organism>
<accession>A0ABT1Y7T8</accession>
<proteinExistence type="inferred from homology"/>
<evidence type="ECO:0000256" key="3">
    <source>
        <dbReference type="ARBA" id="ARBA00049933"/>
    </source>
</evidence>
<dbReference type="CDD" id="cd01714">
    <property type="entry name" value="ETF_beta"/>
    <property type="match status" value="1"/>
</dbReference>
<dbReference type="SUPFAM" id="SSF52402">
    <property type="entry name" value="Adenine nucleotide alpha hydrolases-like"/>
    <property type="match status" value="1"/>
</dbReference>
<dbReference type="InterPro" id="IPR014729">
    <property type="entry name" value="Rossmann-like_a/b/a_fold"/>
</dbReference>
<dbReference type="InterPro" id="IPR012255">
    <property type="entry name" value="ETF_b"/>
</dbReference>
<sequence length="251" mass="27173">MKIITCYKIVPEEQDIVVKDDRTLSFDRAEWKIGQYDLNAVEAGMKLAEATGGSASALSIGGKELENSKLKKGILSRGPKELFIIADDYLREADTFQTASALAAAIKKMGSFDLVLCGEGSSDLYAQQVGSQLGQLLGATTLNAVSKIIPEGNKLVVERTLEDEVEVLEVTLPAVLSVTTDINLPRIPGMKDILAAGKKPVTQWCLADIGTENIDCPTRSISTLAPEQTERKQIILEGEEAVQKLYDAVFK</sequence>
<protein>
    <recommendedName>
        <fullName evidence="2">Electron transfer flavoprotein small subunit</fullName>
    </recommendedName>
</protein>
<evidence type="ECO:0000313" key="6">
    <source>
        <dbReference type="Proteomes" id="UP001524944"/>
    </source>
</evidence>
<evidence type="ECO:0000313" key="5">
    <source>
        <dbReference type="EMBL" id="MCR6546952.1"/>
    </source>
</evidence>